<dbReference type="AlphaFoldDB" id="A0A7T8JX11"/>
<dbReference type="Gene3D" id="3.30.70.270">
    <property type="match status" value="2"/>
</dbReference>
<dbReference type="Gene3D" id="1.10.340.70">
    <property type="match status" value="1"/>
</dbReference>
<proteinExistence type="predicted"/>
<dbReference type="InterPro" id="IPR041577">
    <property type="entry name" value="RT_RNaseH_2"/>
</dbReference>
<dbReference type="InterPro" id="IPR043128">
    <property type="entry name" value="Rev_trsase/Diguanyl_cyclase"/>
</dbReference>
<feature type="compositionally biased region" description="Polar residues" evidence="2">
    <location>
        <begin position="286"/>
        <end position="296"/>
    </location>
</feature>
<evidence type="ECO:0000259" key="3">
    <source>
        <dbReference type="Pfam" id="PF17919"/>
    </source>
</evidence>
<feature type="compositionally biased region" description="Basic and acidic residues" evidence="2">
    <location>
        <begin position="249"/>
        <end position="268"/>
    </location>
</feature>
<dbReference type="Pfam" id="PF17919">
    <property type="entry name" value="RT_RNaseH_2"/>
    <property type="match status" value="1"/>
</dbReference>
<dbReference type="InterPro" id="IPR050951">
    <property type="entry name" value="Retrovirus_Pol_polyprotein"/>
</dbReference>
<organism evidence="4 5">
    <name type="scientific">Caligus rogercresseyi</name>
    <name type="common">Sea louse</name>
    <dbReference type="NCBI Taxonomy" id="217165"/>
    <lineage>
        <taxon>Eukaryota</taxon>
        <taxon>Metazoa</taxon>
        <taxon>Ecdysozoa</taxon>
        <taxon>Arthropoda</taxon>
        <taxon>Crustacea</taxon>
        <taxon>Multicrustacea</taxon>
        <taxon>Hexanauplia</taxon>
        <taxon>Copepoda</taxon>
        <taxon>Siphonostomatoida</taxon>
        <taxon>Caligidae</taxon>
        <taxon>Caligus</taxon>
    </lineage>
</organism>
<protein>
    <recommendedName>
        <fullName evidence="3">Reverse transcriptase/retrotransposon-derived protein RNase H-like domain-containing protein</fullName>
    </recommendedName>
</protein>
<dbReference type="InterPro" id="IPR036397">
    <property type="entry name" value="RNaseH_sf"/>
</dbReference>
<keyword evidence="1" id="KW-0175">Coiled coil</keyword>
<name>A0A7T8JX11_CALRO</name>
<evidence type="ECO:0000313" key="4">
    <source>
        <dbReference type="EMBL" id="QQP37316.1"/>
    </source>
</evidence>
<dbReference type="PANTHER" id="PTHR37984">
    <property type="entry name" value="PROTEIN CBG26694"/>
    <property type="match status" value="1"/>
</dbReference>
<dbReference type="CDD" id="cd01647">
    <property type="entry name" value="RT_LTR"/>
    <property type="match status" value="1"/>
</dbReference>
<dbReference type="GO" id="GO:0003676">
    <property type="term" value="F:nucleic acid binding"/>
    <property type="evidence" value="ECO:0007669"/>
    <property type="project" value="InterPro"/>
</dbReference>
<dbReference type="SUPFAM" id="SSF56672">
    <property type="entry name" value="DNA/RNA polymerases"/>
    <property type="match status" value="1"/>
</dbReference>
<feature type="region of interest" description="Disordered" evidence="2">
    <location>
        <begin position="60"/>
        <end position="83"/>
    </location>
</feature>
<gene>
    <name evidence="4" type="ORF">FKW44_017543</name>
</gene>
<dbReference type="EMBL" id="CP045901">
    <property type="protein sequence ID" value="QQP37316.1"/>
    <property type="molecule type" value="Genomic_DNA"/>
</dbReference>
<feature type="region of interest" description="Disordered" evidence="2">
    <location>
        <begin position="242"/>
        <end position="296"/>
    </location>
</feature>
<feature type="region of interest" description="Disordered" evidence="2">
    <location>
        <begin position="1"/>
        <end position="20"/>
    </location>
</feature>
<dbReference type="Gene3D" id="3.30.420.10">
    <property type="entry name" value="Ribonuclease H-like superfamily/Ribonuclease H"/>
    <property type="match status" value="1"/>
</dbReference>
<feature type="non-terminal residue" evidence="4">
    <location>
        <position position="1"/>
    </location>
</feature>
<dbReference type="InterPro" id="IPR012337">
    <property type="entry name" value="RNaseH-like_sf"/>
</dbReference>
<keyword evidence="5" id="KW-1185">Reference proteome</keyword>
<evidence type="ECO:0000256" key="2">
    <source>
        <dbReference type="SAM" id="MobiDB-lite"/>
    </source>
</evidence>
<dbReference type="GO" id="GO:0042575">
    <property type="term" value="C:DNA polymerase complex"/>
    <property type="evidence" value="ECO:0007669"/>
    <property type="project" value="UniProtKB-ARBA"/>
</dbReference>
<evidence type="ECO:0000313" key="5">
    <source>
        <dbReference type="Proteomes" id="UP000595437"/>
    </source>
</evidence>
<dbReference type="PANTHER" id="PTHR37984:SF9">
    <property type="entry name" value="INTEGRASE CATALYTIC DOMAIN-CONTAINING PROTEIN"/>
    <property type="match status" value="1"/>
</dbReference>
<feature type="coiled-coil region" evidence="1">
    <location>
        <begin position="21"/>
        <end position="56"/>
    </location>
</feature>
<dbReference type="GO" id="GO:0071897">
    <property type="term" value="P:DNA biosynthetic process"/>
    <property type="evidence" value="ECO:0007669"/>
    <property type="project" value="UniProtKB-ARBA"/>
</dbReference>
<sequence length="1220" mass="136631">MPNTRSEGAMKEEDQTPTDPVQLMMAMMKEMKEEAKKREDQLMRQLQEQAQDFAAALQTNRGNAGGSTKSKKMDVPAEVPGGHQLSRFPRLAATVRRLHGSTEDYGRMHPERSSVATAFRIGSCLDQALVKGILEIDDRKDDINDIIKKSSTTSENIATPLRQKEFLERNQHAGESIDVYYSALKSIDEAAGMTSIPRARFVTMLADTEMNYSRNAFGIASSVDLTLKKALEVCRVEAASKETQASLNKSERQVNRLKERSSYKKGKIDNNPLSKSAQKADERSIRSLTNAGRETRTATTVVRQDILSYMCRSEPKKEVNRMTIGQVKTSDDLVKITAKIGNADHQEVEWLPDTGAECDVITADCLKKVGTKVKDLRKDKAELCGPDQGRLKSLGKVTATLEREGMKYKTELHVLEKGTGPILSKVGCTALGLIPTGWPHVVNKLSLSSPDEGNGVDMLLKSQSAASIREQLFQEFPEVFPPDDEVLPLKPMKPPMKIELLPGTSPIRRYRCNTIPLHWQDKVKAHLETMVQKQIIERVPQGEAPEWLFSMVVVPKAGTDEPRVTVDFSPLNPFVKRPMYPCRVPAEEVAQIPPGMTHFTVLDGRHGYWQVLLDKPSSKIMTFNTPWGCSFNRRGDDAIAGIPNVKKIVEDIIIYDKDEDTHLQRVKEVIQRCDEHGITLGRRKSTIAEPSVTWCGYRISKDGYTANPGLVDALTKFPVPKNRTDVRSFCGLVQQFEALSADLTGLLEPIRALLPARSAFVWEGLQQQAFEKTIAELTSPRVLTQFRPGANLRLETDASQRFGLGFALYQEEGKVWKILRTRYSVTEIELQGVVWATKKLKFYLRGKAFEVISTTALDEIETPRIQRMKEKMNMYLATAVWRPGVKHTVADAFSRYPEMEKSVKLTLNAVSLQDPKLEEVRLKTETDPVLLKLKEVIVDGFPEHKANLDTELRDYWGIRDKLSIVDGLIMYGSNRIVIPTSLRRQVLDELHAAHQGRSSVHWPRIHEDLSNLSKGCDDCATHKASQAKEPLVQDEQPSRPGEAVAADLFFYEGREYLVITDKYSGWPEVYDCGKSGVNTKDVEKAIARWMAALGVPVRLTTDGGVLPPVGILHDPSSPYHHIANGYAEAAVKSMKSLVKKVSPDVRSSKFFKALLTYRNTPRSDGLSPVERLYGRPARTSLPAHPVVYNRTDRDRVIKADRKAVSFAPKPKLLTTSDPRS</sequence>
<evidence type="ECO:0000256" key="1">
    <source>
        <dbReference type="SAM" id="Coils"/>
    </source>
</evidence>
<dbReference type="OrthoDB" id="6342757at2759"/>
<feature type="domain" description="Reverse transcriptase/retrotransposon-derived protein RNase H-like" evidence="3">
    <location>
        <begin position="762"/>
        <end position="851"/>
    </location>
</feature>
<dbReference type="Proteomes" id="UP000595437">
    <property type="component" value="Chromosome 12"/>
</dbReference>
<accession>A0A7T8JX11</accession>
<dbReference type="Gene3D" id="3.10.10.10">
    <property type="entry name" value="HIV Type 1 Reverse Transcriptase, subunit A, domain 1"/>
    <property type="match status" value="1"/>
</dbReference>
<dbReference type="InterPro" id="IPR043502">
    <property type="entry name" value="DNA/RNA_pol_sf"/>
</dbReference>
<dbReference type="SUPFAM" id="SSF53098">
    <property type="entry name" value="Ribonuclease H-like"/>
    <property type="match status" value="1"/>
</dbReference>
<reference evidence="5" key="1">
    <citation type="submission" date="2021-01" db="EMBL/GenBank/DDBJ databases">
        <title>Caligus Genome Assembly.</title>
        <authorList>
            <person name="Gallardo-Escarate C."/>
        </authorList>
    </citation>
    <scope>NUCLEOTIDE SEQUENCE [LARGE SCALE GENOMIC DNA]</scope>
</reference>